<proteinExistence type="predicted"/>
<keyword evidence="3" id="KW-1185">Reference proteome</keyword>
<sequence>MEIVYLFIKDFNSLKNQNINFGSEYKFEFSPQTNTLTAFRNELFIADFYNINSEGAKVVNLSTIIGKNGTGKSSILEFMTTNFTTGINLQDECIVVYKNNSEFKAISTQEIKYVNDVITQAEVIEKKYLDDPKLRKMVDLGFDFDGFDNTDFIYFSNIFDGSPSYQRNGLHNISTNFLIFQDHNAAILQKTILPGNQNPVGVHLVDDVFRQVKFITDDVSKNRVNFKLPETLDINFNLEYLLSDSQFENNFEIQKTFILLKGNLLEGFDYNITGSAVINRFILFTILNLIKEILSIAVSLDRYKNGFELKFTKDFHSTPEGIPYKNLFFHDAVTYFLDAVQNSLSKNRLNVEHAKSMVYHTRELIELILQNEPEFIQSIVNPVTDPTLSIKVQNKELLTKFIQTYLKTFSVNPYLKFVWRKLSSGEKALLNIYSRFFSLTDLYKTGEKLAKNLIILIDEGDVYLHPSWQKKFVKNILEYLPIILKADGVTERNLQIIFTTNSPIPASDVLNYNTIFLDKILIEENDTYDYRVVVKDSLNDQKENFAANINTLLSDSFFVTNGLIGEFAAAKINAVISTLSSRKKISAEEREKTRLLIHQIGEPIIKNKLMQIYNDRYNLEIHERLDRIERKLGE</sequence>
<reference evidence="3" key="1">
    <citation type="journal article" date="2019" name="Int. J. Syst. Evol. Microbiol.">
        <title>The Global Catalogue of Microorganisms (GCM) 10K type strain sequencing project: providing services to taxonomists for standard genome sequencing and annotation.</title>
        <authorList>
            <consortium name="The Broad Institute Genomics Platform"/>
            <consortium name="The Broad Institute Genome Sequencing Center for Infectious Disease"/>
            <person name="Wu L."/>
            <person name="Ma J."/>
        </authorList>
    </citation>
    <scope>NUCLEOTIDE SEQUENCE [LARGE SCALE GENOMIC DNA]</scope>
    <source>
        <strain evidence="3">CGMCC 1.15345</strain>
    </source>
</reference>
<accession>A0ABV8W1J1</accession>
<comment type="caution">
    <text evidence="2">The sequence shown here is derived from an EMBL/GenBank/DDBJ whole genome shotgun (WGS) entry which is preliminary data.</text>
</comment>
<dbReference type="RefSeq" id="WP_219071266.1">
    <property type="nucleotide sequence ID" value="NZ_JBHSCO010000002.1"/>
</dbReference>
<name>A0ABV8W1J1_9FLAO</name>
<evidence type="ECO:0000259" key="1">
    <source>
        <dbReference type="Pfam" id="PF13304"/>
    </source>
</evidence>
<evidence type="ECO:0000313" key="2">
    <source>
        <dbReference type="EMBL" id="MFC4390668.1"/>
    </source>
</evidence>
<feature type="domain" description="ATPase AAA-type core" evidence="1">
    <location>
        <begin position="405"/>
        <end position="503"/>
    </location>
</feature>
<dbReference type="Pfam" id="PF13304">
    <property type="entry name" value="AAA_21"/>
    <property type="match status" value="1"/>
</dbReference>
<protein>
    <submittedName>
        <fullName evidence="2">AAA family ATPase</fullName>
    </submittedName>
</protein>
<evidence type="ECO:0000313" key="3">
    <source>
        <dbReference type="Proteomes" id="UP001595719"/>
    </source>
</evidence>
<dbReference type="PANTHER" id="PTHR32182">
    <property type="entry name" value="DNA REPLICATION AND REPAIR PROTEIN RECF"/>
    <property type="match status" value="1"/>
</dbReference>
<dbReference type="PANTHER" id="PTHR32182:SF23">
    <property type="entry name" value="ATP BINDING PROTEIN"/>
    <property type="match status" value="1"/>
</dbReference>
<dbReference type="Proteomes" id="UP001595719">
    <property type="component" value="Unassembled WGS sequence"/>
</dbReference>
<dbReference type="EMBL" id="JBHSCO010000002">
    <property type="protein sequence ID" value="MFC4390668.1"/>
    <property type="molecule type" value="Genomic_DNA"/>
</dbReference>
<dbReference type="InterPro" id="IPR003959">
    <property type="entry name" value="ATPase_AAA_core"/>
</dbReference>
<organism evidence="2 3">
    <name type="scientific">Flavobacterium quisquiliarum</name>
    <dbReference type="NCBI Taxonomy" id="1834436"/>
    <lineage>
        <taxon>Bacteria</taxon>
        <taxon>Pseudomonadati</taxon>
        <taxon>Bacteroidota</taxon>
        <taxon>Flavobacteriia</taxon>
        <taxon>Flavobacteriales</taxon>
        <taxon>Flavobacteriaceae</taxon>
        <taxon>Flavobacterium</taxon>
    </lineage>
</organism>
<gene>
    <name evidence="2" type="ORF">ACFOY0_06655</name>
</gene>